<reference evidence="1 2" key="1">
    <citation type="journal article" date="2016" name="BMC Genomics">
        <title>Type VI secretion systems of human gut Bacteroidales segregate into three genetic architectures, two of which are contained on mobile genetic elements.</title>
        <authorList>
            <person name="Coyne M.J."/>
            <person name="Roelofs K.G."/>
            <person name="Comstock L.E."/>
        </authorList>
    </citation>
    <scope>NUCLEOTIDE SEQUENCE [LARGE SCALE GENOMIC DNA]</scope>
    <source>
        <strain evidence="1 2">CL09T03C01</strain>
    </source>
</reference>
<evidence type="ECO:0000313" key="1">
    <source>
        <dbReference type="EMBL" id="KWR55541.1"/>
    </source>
</evidence>
<sequence>MEQNAVRGCCQIKAAHGIAFLIRFGIPAADQHYAGSRARVEFHCLGIEVYLVHAFEKLYNVALDAQHDTFGFRVAHTYIVFDNHRLVLYIDKSQENETFVQNAFFAQPVDGRLYDAFAHLFHKYLIGKRNGCYATHTAGVQSLITFSDTFIVFGYRQYLIVLTIAQDKYRALYPAEEFFDNHCCTGIAEHTAEHLLQLFPGFFQSRKNQHAFTGAQAIGFQHVGSGERFEKSKSFFECCSSHAFIAGGRDVMAQHEFLGKFFAAFQLRTFCRRTDDGNVPCSGIFFEEVENALYQRVFGTHYNHVNLMFKGKSLEGGEVRSFDGYIFAHCTCSRIAGSDIQFLYFGALCNFPSQSVFTAT</sequence>
<keyword evidence="2" id="KW-1185">Reference proteome</keyword>
<name>A0A120A2U1_BACSE</name>
<protein>
    <submittedName>
        <fullName evidence="1">Uncharacterized protein</fullName>
    </submittedName>
</protein>
<dbReference type="Proteomes" id="UP000056419">
    <property type="component" value="Unassembled WGS sequence"/>
</dbReference>
<evidence type="ECO:0000313" key="2">
    <source>
        <dbReference type="Proteomes" id="UP000056419"/>
    </source>
</evidence>
<accession>A0A120A2U1</accession>
<comment type="caution">
    <text evidence="1">The sequence shown here is derived from an EMBL/GenBank/DDBJ whole genome shotgun (WGS) entry which is preliminary data.</text>
</comment>
<organism evidence="1 2">
    <name type="scientific">Bacteroides stercoris</name>
    <dbReference type="NCBI Taxonomy" id="46506"/>
    <lineage>
        <taxon>Bacteria</taxon>
        <taxon>Pseudomonadati</taxon>
        <taxon>Bacteroidota</taxon>
        <taxon>Bacteroidia</taxon>
        <taxon>Bacteroidales</taxon>
        <taxon>Bacteroidaceae</taxon>
        <taxon>Bacteroides</taxon>
    </lineage>
</organism>
<gene>
    <name evidence="1" type="ORF">AA415_01319</name>
</gene>
<dbReference type="AlphaFoldDB" id="A0A120A2U1"/>
<proteinExistence type="predicted"/>
<dbReference type="EMBL" id="LRGC01000005">
    <property type="protein sequence ID" value="KWR55541.1"/>
    <property type="molecule type" value="Genomic_DNA"/>
</dbReference>